<comment type="pathway">
    <text evidence="1 11">Cofactor biosynthesis; riboflavin biosynthesis; 5-amino-6-(D-ribitylamino)uracil from GTP: step 1/4.</text>
</comment>
<accession>A0A6M9PIE4</accession>
<dbReference type="PANTHER" id="PTHR21327:SF18">
    <property type="entry name" value="3,4-DIHYDROXY-2-BUTANONE 4-PHOSPHATE SYNTHASE"/>
    <property type="match status" value="1"/>
</dbReference>
<comment type="function">
    <text evidence="9 11">Catalyzes the conversion of GTP to 2,5-diamino-6-ribosylamino-4(3H)-pyrimidinone 5'-phosphate (DARP), formate and pyrophosphate.</text>
</comment>
<gene>
    <name evidence="11 13" type="primary">ribA</name>
    <name evidence="13" type="ORF">DN92_03585</name>
</gene>
<dbReference type="PANTHER" id="PTHR21327">
    <property type="entry name" value="GTP CYCLOHYDROLASE II-RELATED"/>
    <property type="match status" value="1"/>
</dbReference>
<evidence type="ECO:0000256" key="3">
    <source>
        <dbReference type="ARBA" id="ARBA00022619"/>
    </source>
</evidence>
<feature type="binding site" evidence="11">
    <location>
        <position position="233"/>
    </location>
    <ligand>
        <name>GTP</name>
        <dbReference type="ChEBI" id="CHEBI:37565"/>
    </ligand>
</feature>
<dbReference type="UniPathway" id="UPA00275">
    <property type="reaction ID" value="UER00400"/>
</dbReference>
<comment type="similarity">
    <text evidence="2">In the N-terminal section; belongs to the DHBP synthase family.</text>
</comment>
<proteinExistence type="inferred from homology"/>
<organism evidence="13 14">
    <name type="scientific">Polynucleobacter arcticus</name>
    <dbReference type="NCBI Taxonomy" id="1743165"/>
    <lineage>
        <taxon>Bacteria</taxon>
        <taxon>Pseudomonadati</taxon>
        <taxon>Pseudomonadota</taxon>
        <taxon>Betaproteobacteria</taxon>
        <taxon>Burkholderiales</taxon>
        <taxon>Burkholderiaceae</taxon>
        <taxon>Polynucleobacter</taxon>
    </lineage>
</organism>
<feature type="binding site" evidence="11">
    <location>
        <begin position="212"/>
        <end position="216"/>
    </location>
    <ligand>
        <name>GTP</name>
        <dbReference type="ChEBI" id="CHEBI:37565"/>
    </ligand>
</feature>
<dbReference type="GO" id="GO:0008270">
    <property type="term" value="F:zinc ion binding"/>
    <property type="evidence" value="ECO:0007669"/>
    <property type="project" value="UniProtKB-UniRule"/>
</dbReference>
<dbReference type="CDD" id="cd00641">
    <property type="entry name" value="GTP_cyclohydro2"/>
    <property type="match status" value="1"/>
</dbReference>
<evidence type="ECO:0000259" key="12">
    <source>
        <dbReference type="Pfam" id="PF00925"/>
    </source>
</evidence>
<dbReference type="NCBIfam" id="NF001591">
    <property type="entry name" value="PRK00393.1"/>
    <property type="match status" value="1"/>
</dbReference>
<feature type="domain" description="GTP cyclohydrolase II" evidence="12">
    <location>
        <begin position="168"/>
        <end position="333"/>
    </location>
</feature>
<evidence type="ECO:0000256" key="7">
    <source>
        <dbReference type="ARBA" id="ARBA00022833"/>
    </source>
</evidence>
<sequence>MYMLDPLIEVDRVISELRRGGMVRVEQSGSSIVMLAVDAVDADNFKFLSQFDTSPIGLVLTGTRLNVLGIDQSDRPISVLTSAHNLSLELVEFLANPLSVLMSPPSLDDLNIRDANALEASCITLAKLSRLLPAALVIQDVPMTDIPTVKASLIDDYMKNAANSLTQVSQARVPLENAEDAQVIAFRPRDGGIEHLAIIIGKIDPLKPVLVRLHSECFTGDLVGSLRCDCGSQLRGAISEMSKSGSGILLYLAQEGRGIGLVNKLRAYQLQDSGFDTVDANLQLGFDSDERNYLPAAQMLQILGIHQVRLMTNNPAKVDSLQRCGIEVSERVPHIYPSNKHNDEYLRVKAKKSGHLFEI</sequence>
<dbReference type="Gene3D" id="3.40.50.10990">
    <property type="entry name" value="GTP cyclohydrolase II"/>
    <property type="match status" value="1"/>
</dbReference>
<protein>
    <recommendedName>
        <fullName evidence="11">GTP cyclohydrolase-2</fullName>
        <ecNumber evidence="11">3.5.4.25</ecNumber>
    </recommendedName>
    <alternativeName>
        <fullName evidence="11">GTP cyclohydrolase II</fullName>
    </alternativeName>
</protein>
<keyword evidence="5 11" id="KW-0547">Nucleotide-binding</keyword>
<feature type="binding site" evidence="11">
    <location>
        <position position="230"/>
    </location>
    <ligand>
        <name>Zn(2+)</name>
        <dbReference type="ChEBI" id="CHEBI:29105"/>
        <note>catalytic</note>
    </ligand>
</feature>
<dbReference type="AlphaFoldDB" id="A0A6M9PIE4"/>
<dbReference type="RefSeq" id="WP_173959968.1">
    <property type="nucleotide sequence ID" value="NZ_CBCSCC010000003.1"/>
</dbReference>
<evidence type="ECO:0000256" key="5">
    <source>
        <dbReference type="ARBA" id="ARBA00022741"/>
    </source>
</evidence>
<dbReference type="FunFam" id="3.40.50.10990:FF:000001">
    <property type="entry name" value="Riboflavin biosynthesis protein RibBA"/>
    <property type="match status" value="1"/>
</dbReference>
<dbReference type="SUPFAM" id="SSF142695">
    <property type="entry name" value="RibA-like"/>
    <property type="match status" value="1"/>
</dbReference>
<dbReference type="InterPro" id="IPR036144">
    <property type="entry name" value="RibA-like_sf"/>
</dbReference>
<feature type="binding site" evidence="11">
    <location>
        <position position="228"/>
    </location>
    <ligand>
        <name>Zn(2+)</name>
        <dbReference type="ChEBI" id="CHEBI:29105"/>
        <note>catalytic</note>
    </ligand>
</feature>
<evidence type="ECO:0000313" key="14">
    <source>
        <dbReference type="Proteomes" id="UP000501090"/>
    </source>
</evidence>
<keyword evidence="3 11" id="KW-0686">Riboflavin biosynthesis</keyword>
<dbReference type="GO" id="GO:0005525">
    <property type="term" value="F:GTP binding"/>
    <property type="evidence" value="ECO:0007669"/>
    <property type="project" value="UniProtKB-KW"/>
</dbReference>
<keyword evidence="7 11" id="KW-0862">Zinc</keyword>
<evidence type="ECO:0000256" key="8">
    <source>
        <dbReference type="ARBA" id="ARBA00023134"/>
    </source>
</evidence>
<dbReference type="HAMAP" id="MF_00179">
    <property type="entry name" value="RibA"/>
    <property type="match status" value="1"/>
</dbReference>
<feature type="binding site" evidence="11">
    <location>
        <position position="277"/>
    </location>
    <ligand>
        <name>GTP</name>
        <dbReference type="ChEBI" id="CHEBI:37565"/>
    </ligand>
</feature>
<keyword evidence="8 11" id="KW-0342">GTP-binding</keyword>
<feature type="binding site" evidence="11">
    <location>
        <position position="312"/>
    </location>
    <ligand>
        <name>GTP</name>
        <dbReference type="ChEBI" id="CHEBI:37565"/>
    </ligand>
</feature>
<comment type="catalytic activity">
    <reaction evidence="10 11">
        <text>GTP + 4 H2O = 2,5-diamino-6-hydroxy-4-(5-phosphoribosylamino)-pyrimidine + formate + 2 phosphate + 3 H(+)</text>
        <dbReference type="Rhea" id="RHEA:23704"/>
        <dbReference type="ChEBI" id="CHEBI:15377"/>
        <dbReference type="ChEBI" id="CHEBI:15378"/>
        <dbReference type="ChEBI" id="CHEBI:15740"/>
        <dbReference type="ChEBI" id="CHEBI:37565"/>
        <dbReference type="ChEBI" id="CHEBI:43474"/>
        <dbReference type="ChEBI" id="CHEBI:58614"/>
        <dbReference type="EC" id="3.5.4.25"/>
    </reaction>
</comment>
<feature type="binding site" evidence="11">
    <location>
        <position position="217"/>
    </location>
    <ligand>
        <name>Zn(2+)</name>
        <dbReference type="ChEBI" id="CHEBI:29105"/>
        <note>catalytic</note>
    </ligand>
</feature>
<comment type="cofactor">
    <cofactor evidence="11">
        <name>Zn(2+)</name>
        <dbReference type="ChEBI" id="CHEBI:29105"/>
    </cofactor>
    <text evidence="11">Binds 1 zinc ion per subunit.</text>
</comment>
<dbReference type="EC" id="3.5.4.25" evidence="11"/>
<dbReference type="Pfam" id="PF00925">
    <property type="entry name" value="GTP_cyclohydro2"/>
    <property type="match status" value="1"/>
</dbReference>
<evidence type="ECO:0000313" key="13">
    <source>
        <dbReference type="EMBL" id="QKM60199.1"/>
    </source>
</evidence>
<dbReference type="Proteomes" id="UP000501090">
    <property type="component" value="Chromosome"/>
</dbReference>
<evidence type="ECO:0000256" key="1">
    <source>
        <dbReference type="ARBA" id="ARBA00004853"/>
    </source>
</evidence>
<keyword evidence="14" id="KW-1185">Reference proteome</keyword>
<dbReference type="KEGG" id="pard:DN92_03585"/>
<feature type="binding site" evidence="11">
    <location>
        <begin position="255"/>
        <end position="257"/>
    </location>
    <ligand>
        <name>GTP</name>
        <dbReference type="ChEBI" id="CHEBI:37565"/>
    </ligand>
</feature>
<evidence type="ECO:0000256" key="4">
    <source>
        <dbReference type="ARBA" id="ARBA00022723"/>
    </source>
</evidence>
<dbReference type="GO" id="GO:0009231">
    <property type="term" value="P:riboflavin biosynthetic process"/>
    <property type="evidence" value="ECO:0007669"/>
    <property type="project" value="UniProtKB-UniRule"/>
</dbReference>
<dbReference type="EMBL" id="CP028940">
    <property type="protein sequence ID" value="QKM60199.1"/>
    <property type="molecule type" value="Genomic_DNA"/>
</dbReference>
<feature type="binding site" evidence="11">
    <location>
        <position position="317"/>
    </location>
    <ligand>
        <name>GTP</name>
        <dbReference type="ChEBI" id="CHEBI:37565"/>
    </ligand>
</feature>
<keyword evidence="4 11" id="KW-0479">Metal-binding</keyword>
<reference evidence="13 14" key="1">
    <citation type="submission" date="2018-04" db="EMBL/GenBank/DDBJ databases">
        <title>Polynucleobacter sp. UK-Long2-W17 genome.</title>
        <authorList>
            <person name="Hahn M.W."/>
        </authorList>
    </citation>
    <scope>NUCLEOTIDE SEQUENCE [LARGE SCALE GENOMIC DNA]</scope>
    <source>
        <strain evidence="13 14">UK-Long2-W17</strain>
    </source>
</reference>
<evidence type="ECO:0000256" key="6">
    <source>
        <dbReference type="ARBA" id="ARBA00022801"/>
    </source>
</evidence>
<feature type="active site" description="Nucleophile" evidence="11">
    <location>
        <position position="291"/>
    </location>
</feature>
<evidence type="ECO:0000256" key="9">
    <source>
        <dbReference type="ARBA" id="ARBA00043932"/>
    </source>
</evidence>
<dbReference type="GO" id="GO:0005829">
    <property type="term" value="C:cytosol"/>
    <property type="evidence" value="ECO:0007669"/>
    <property type="project" value="TreeGrafter"/>
</dbReference>
<dbReference type="GO" id="GO:0003935">
    <property type="term" value="F:GTP cyclohydrolase II activity"/>
    <property type="evidence" value="ECO:0007669"/>
    <property type="project" value="UniProtKB-UniRule"/>
</dbReference>
<dbReference type="InterPro" id="IPR000926">
    <property type="entry name" value="RibA"/>
</dbReference>
<keyword evidence="6 11" id="KW-0378">Hydrolase</keyword>
<evidence type="ECO:0000256" key="11">
    <source>
        <dbReference type="HAMAP-Rule" id="MF_00179"/>
    </source>
</evidence>
<name>A0A6M9PIE4_9BURK</name>
<dbReference type="NCBIfam" id="TIGR00505">
    <property type="entry name" value="ribA"/>
    <property type="match status" value="1"/>
</dbReference>
<dbReference type="GO" id="GO:0008686">
    <property type="term" value="F:3,4-dihydroxy-2-butanone-4-phosphate synthase activity"/>
    <property type="evidence" value="ECO:0007669"/>
    <property type="project" value="TreeGrafter"/>
</dbReference>
<comment type="similarity">
    <text evidence="11">Belongs to the GTP cyclohydrolase II family.</text>
</comment>
<evidence type="ECO:0000256" key="2">
    <source>
        <dbReference type="ARBA" id="ARBA00005520"/>
    </source>
</evidence>
<dbReference type="InterPro" id="IPR032677">
    <property type="entry name" value="GTP_cyclohydro_II"/>
</dbReference>
<evidence type="ECO:0000256" key="10">
    <source>
        <dbReference type="ARBA" id="ARBA00049295"/>
    </source>
</evidence>
<feature type="active site" description="Proton acceptor" evidence="11">
    <location>
        <position position="289"/>
    </location>
</feature>